<dbReference type="PRINTS" id="PR00320">
    <property type="entry name" value="GPROTEINBRPT"/>
</dbReference>
<evidence type="ECO:0000313" key="5">
    <source>
        <dbReference type="Proteomes" id="UP000815325"/>
    </source>
</evidence>
<sequence length="97" mass="10751">VWDLRRIWDEDEDPCIAKLQGHGWGVESVIFSQDGATVLSGSRDKTIKIWDWRNSGNCLATLKGHKNDVSSVAVSPDGKTLASGSKDQTIRLWKLAQ</sequence>
<gene>
    <name evidence="4" type="ORF">DUNSADRAFT_17375</name>
</gene>
<dbReference type="Pfam" id="PF00400">
    <property type="entry name" value="WD40"/>
    <property type="match status" value="2"/>
</dbReference>
<keyword evidence="2" id="KW-0677">Repeat</keyword>
<dbReference type="InterPro" id="IPR036322">
    <property type="entry name" value="WD40_repeat_dom_sf"/>
</dbReference>
<dbReference type="InterPro" id="IPR001680">
    <property type="entry name" value="WD40_rpt"/>
</dbReference>
<organism evidence="4 5">
    <name type="scientific">Dunaliella salina</name>
    <name type="common">Green alga</name>
    <name type="synonym">Protococcus salinus</name>
    <dbReference type="NCBI Taxonomy" id="3046"/>
    <lineage>
        <taxon>Eukaryota</taxon>
        <taxon>Viridiplantae</taxon>
        <taxon>Chlorophyta</taxon>
        <taxon>core chlorophytes</taxon>
        <taxon>Chlorophyceae</taxon>
        <taxon>CS clade</taxon>
        <taxon>Chlamydomonadales</taxon>
        <taxon>Dunaliellaceae</taxon>
        <taxon>Dunaliella</taxon>
    </lineage>
</organism>
<proteinExistence type="predicted"/>
<keyword evidence="5" id="KW-1185">Reference proteome</keyword>
<dbReference type="PROSITE" id="PS50294">
    <property type="entry name" value="WD_REPEATS_REGION"/>
    <property type="match status" value="2"/>
</dbReference>
<keyword evidence="1 3" id="KW-0853">WD repeat</keyword>
<dbReference type="InterPro" id="IPR015943">
    <property type="entry name" value="WD40/YVTN_repeat-like_dom_sf"/>
</dbReference>
<feature type="non-terminal residue" evidence="4">
    <location>
        <position position="1"/>
    </location>
</feature>
<dbReference type="PROSITE" id="PS50082">
    <property type="entry name" value="WD_REPEATS_2"/>
    <property type="match status" value="2"/>
</dbReference>
<dbReference type="SUPFAM" id="SSF50978">
    <property type="entry name" value="WD40 repeat-like"/>
    <property type="match status" value="1"/>
</dbReference>
<evidence type="ECO:0000256" key="1">
    <source>
        <dbReference type="ARBA" id="ARBA00022574"/>
    </source>
</evidence>
<comment type="caution">
    <text evidence="4">The sequence shown here is derived from an EMBL/GenBank/DDBJ whole genome shotgun (WGS) entry which is preliminary data.</text>
</comment>
<protein>
    <submittedName>
        <fullName evidence="4">WD-40 repeat protein</fullName>
    </submittedName>
</protein>
<accession>A0ABQ7G1V7</accession>
<name>A0ABQ7G1V7_DUNSA</name>
<dbReference type="InterPro" id="IPR020472">
    <property type="entry name" value="WD40_PAC1"/>
</dbReference>
<dbReference type="Gene3D" id="2.130.10.10">
    <property type="entry name" value="YVTN repeat-like/Quinoprotein amine dehydrogenase"/>
    <property type="match status" value="1"/>
</dbReference>
<dbReference type="SMART" id="SM00320">
    <property type="entry name" value="WD40"/>
    <property type="match status" value="2"/>
</dbReference>
<evidence type="ECO:0000313" key="4">
    <source>
        <dbReference type="EMBL" id="KAF5828592.1"/>
    </source>
</evidence>
<evidence type="ECO:0000256" key="2">
    <source>
        <dbReference type="ARBA" id="ARBA00022737"/>
    </source>
</evidence>
<feature type="repeat" description="WD" evidence="3">
    <location>
        <begin position="19"/>
        <end position="51"/>
    </location>
</feature>
<feature type="repeat" description="WD" evidence="3">
    <location>
        <begin position="62"/>
        <end position="97"/>
    </location>
</feature>
<evidence type="ECO:0000256" key="3">
    <source>
        <dbReference type="PROSITE-ProRule" id="PRU00221"/>
    </source>
</evidence>
<dbReference type="PANTHER" id="PTHR19848">
    <property type="entry name" value="WD40 REPEAT PROTEIN"/>
    <property type="match status" value="1"/>
</dbReference>
<reference evidence="4" key="1">
    <citation type="submission" date="2017-08" db="EMBL/GenBank/DDBJ databases">
        <authorList>
            <person name="Polle J.E."/>
            <person name="Barry K."/>
            <person name="Cushman J."/>
            <person name="Schmutz J."/>
            <person name="Tran D."/>
            <person name="Hathwaick L.T."/>
            <person name="Yim W.C."/>
            <person name="Jenkins J."/>
            <person name="Mckie-Krisberg Z.M."/>
            <person name="Prochnik S."/>
            <person name="Lindquist E."/>
            <person name="Dockter R.B."/>
            <person name="Adam C."/>
            <person name="Molina H."/>
            <person name="Bunkerborg J."/>
            <person name="Jin E."/>
            <person name="Buchheim M."/>
            <person name="Magnuson J."/>
        </authorList>
    </citation>
    <scope>NUCLEOTIDE SEQUENCE</scope>
    <source>
        <strain evidence="4">CCAP 19/18</strain>
    </source>
</reference>
<dbReference type="EMBL" id="MU070275">
    <property type="protein sequence ID" value="KAF5828592.1"/>
    <property type="molecule type" value="Genomic_DNA"/>
</dbReference>
<dbReference type="Proteomes" id="UP000815325">
    <property type="component" value="Unassembled WGS sequence"/>
</dbReference>
<dbReference type="PANTHER" id="PTHR19848:SF8">
    <property type="entry name" value="F-BOX AND WD REPEAT DOMAIN CONTAINING 7"/>
    <property type="match status" value="1"/>
</dbReference>